<comment type="caution">
    <text evidence="3">The sequence shown here is derived from an EMBL/GenBank/DDBJ whole genome shotgun (WGS) entry which is preliminary data.</text>
</comment>
<dbReference type="InterPro" id="IPR054722">
    <property type="entry name" value="PolX-like_BBD"/>
</dbReference>
<evidence type="ECO:0000256" key="1">
    <source>
        <dbReference type="SAM" id="MobiDB-lite"/>
    </source>
</evidence>
<evidence type="ECO:0000259" key="2">
    <source>
        <dbReference type="Pfam" id="PF22936"/>
    </source>
</evidence>
<evidence type="ECO:0000313" key="4">
    <source>
        <dbReference type="Proteomes" id="UP000238479"/>
    </source>
</evidence>
<reference evidence="3 4" key="1">
    <citation type="journal article" date="2018" name="Nat. Genet.">
        <title>The Rosa genome provides new insights in the design of modern roses.</title>
        <authorList>
            <person name="Bendahmane M."/>
        </authorList>
    </citation>
    <scope>NUCLEOTIDE SEQUENCE [LARGE SCALE GENOMIC DNA]</scope>
    <source>
        <strain evidence="4">cv. Old Blush</strain>
    </source>
</reference>
<gene>
    <name evidence="3" type="ORF">RchiOBHm_Chr1g0382731</name>
</gene>
<protein>
    <recommendedName>
        <fullName evidence="2">Retrovirus-related Pol polyprotein from transposon TNT 1-94-like beta-barrel domain-containing protein</fullName>
    </recommendedName>
</protein>
<evidence type="ECO:0000313" key="3">
    <source>
        <dbReference type="EMBL" id="PRQ60567.1"/>
    </source>
</evidence>
<sequence length="173" mass="19123">MAARYRPPHVRNFQPSSSTSPRKAPFSVPMNHSGNSTFTFMTTSGKPYSLLSSNSDFNWKDMWIIDSGATDHMTNNSSNIHHLTSVHRSGVTNANGDSYPITGAGSVTLTDSITLDTVLLVPSLSHNLLSVKQITKQFYCCVILYPWCCIFQDILTGEIIGRGIEKGGYTTWR</sequence>
<accession>A0A2P6SPF8</accession>
<feature type="domain" description="Retrovirus-related Pol polyprotein from transposon TNT 1-94-like beta-barrel" evidence="2">
    <location>
        <begin position="63"/>
        <end position="137"/>
    </location>
</feature>
<dbReference type="OMA" id="HMVRTRE"/>
<organism evidence="3 4">
    <name type="scientific">Rosa chinensis</name>
    <name type="common">China rose</name>
    <dbReference type="NCBI Taxonomy" id="74649"/>
    <lineage>
        <taxon>Eukaryota</taxon>
        <taxon>Viridiplantae</taxon>
        <taxon>Streptophyta</taxon>
        <taxon>Embryophyta</taxon>
        <taxon>Tracheophyta</taxon>
        <taxon>Spermatophyta</taxon>
        <taxon>Magnoliopsida</taxon>
        <taxon>eudicotyledons</taxon>
        <taxon>Gunneridae</taxon>
        <taxon>Pentapetalae</taxon>
        <taxon>rosids</taxon>
        <taxon>fabids</taxon>
        <taxon>Rosales</taxon>
        <taxon>Rosaceae</taxon>
        <taxon>Rosoideae</taxon>
        <taxon>Rosoideae incertae sedis</taxon>
        <taxon>Rosa</taxon>
    </lineage>
</organism>
<dbReference type="Pfam" id="PF22936">
    <property type="entry name" value="Pol_BBD"/>
    <property type="match status" value="1"/>
</dbReference>
<feature type="region of interest" description="Disordered" evidence="1">
    <location>
        <begin position="1"/>
        <end position="28"/>
    </location>
</feature>
<dbReference type="Proteomes" id="UP000238479">
    <property type="component" value="Chromosome 1"/>
</dbReference>
<dbReference type="EMBL" id="PDCK01000039">
    <property type="protein sequence ID" value="PRQ60567.1"/>
    <property type="molecule type" value="Genomic_DNA"/>
</dbReference>
<name>A0A2P6SPF8_ROSCH</name>
<proteinExistence type="predicted"/>
<keyword evidence="4" id="KW-1185">Reference proteome</keyword>
<dbReference type="STRING" id="74649.A0A2P6SPF8"/>
<dbReference type="Gramene" id="PRQ60567">
    <property type="protein sequence ID" value="PRQ60567"/>
    <property type="gene ID" value="RchiOBHm_Chr1g0382731"/>
</dbReference>
<dbReference type="AlphaFoldDB" id="A0A2P6SPF8"/>